<gene>
    <name evidence="11" type="ORF">CAK95_28420</name>
</gene>
<comment type="pathway">
    <text evidence="1 7">Cell wall biogenesis; peptidoglycan biosynthesis.</text>
</comment>
<feature type="signal peptide" evidence="9">
    <location>
        <begin position="1"/>
        <end position="27"/>
    </location>
</feature>
<dbReference type="InterPro" id="IPR002477">
    <property type="entry name" value="Peptidoglycan-bd-like"/>
</dbReference>
<evidence type="ECO:0000256" key="4">
    <source>
        <dbReference type="ARBA" id="ARBA00022960"/>
    </source>
</evidence>
<reference evidence="11 12" key="1">
    <citation type="submission" date="2017-05" db="EMBL/GenBank/DDBJ databases">
        <title>Full genome sequence of Pseudorhodoplanes sinuspersici.</title>
        <authorList>
            <person name="Dastgheib S.M.M."/>
            <person name="Shavandi M."/>
            <person name="Tirandaz H."/>
        </authorList>
    </citation>
    <scope>NUCLEOTIDE SEQUENCE [LARGE SCALE GENOMIC DNA]</scope>
    <source>
        <strain evidence="11 12">RIPI110</strain>
    </source>
</reference>
<evidence type="ECO:0000313" key="12">
    <source>
        <dbReference type="Proteomes" id="UP000194137"/>
    </source>
</evidence>
<dbReference type="InterPro" id="IPR036366">
    <property type="entry name" value="PGBDSf"/>
</dbReference>
<dbReference type="EMBL" id="CP021112">
    <property type="protein sequence ID" value="ARQ02596.1"/>
    <property type="molecule type" value="Genomic_DNA"/>
</dbReference>
<feature type="region of interest" description="Disordered" evidence="8">
    <location>
        <begin position="656"/>
        <end position="676"/>
    </location>
</feature>
<keyword evidence="3" id="KW-0808">Transferase</keyword>
<dbReference type="KEGG" id="psin:CAK95_28420"/>
<dbReference type="InterPro" id="IPR036365">
    <property type="entry name" value="PGBD-like_sf"/>
</dbReference>
<dbReference type="PANTHER" id="PTHR41533:SF2">
    <property type="entry name" value="BLR7131 PROTEIN"/>
    <property type="match status" value="1"/>
</dbReference>
<protein>
    <recommendedName>
        <fullName evidence="10">L,D-TPase catalytic domain-containing protein</fullName>
    </recommendedName>
</protein>
<evidence type="ECO:0000256" key="8">
    <source>
        <dbReference type="SAM" id="MobiDB-lite"/>
    </source>
</evidence>
<dbReference type="AlphaFoldDB" id="A0A1W6ZZ14"/>
<accession>A0A1W6ZZ14</accession>
<dbReference type="Gene3D" id="1.10.101.10">
    <property type="entry name" value="PGBD-like superfamily/PGBD"/>
    <property type="match status" value="1"/>
</dbReference>
<dbReference type="InterPro" id="IPR045380">
    <property type="entry name" value="LD_TPept_scaffold_dom"/>
</dbReference>
<evidence type="ECO:0000256" key="1">
    <source>
        <dbReference type="ARBA" id="ARBA00004752"/>
    </source>
</evidence>
<evidence type="ECO:0000256" key="3">
    <source>
        <dbReference type="ARBA" id="ARBA00022679"/>
    </source>
</evidence>
<feature type="domain" description="L,D-TPase catalytic" evidence="10">
    <location>
        <begin position="397"/>
        <end position="562"/>
    </location>
</feature>
<keyword evidence="12" id="KW-1185">Reference proteome</keyword>
<dbReference type="Proteomes" id="UP000194137">
    <property type="component" value="Chromosome"/>
</dbReference>
<keyword evidence="9" id="KW-0732">Signal</keyword>
<keyword evidence="4 7" id="KW-0133">Cell shape</keyword>
<feature type="active site" description="Proton donor/acceptor" evidence="7">
    <location>
        <position position="512"/>
    </location>
</feature>
<evidence type="ECO:0000313" key="11">
    <source>
        <dbReference type="EMBL" id="ARQ02596.1"/>
    </source>
</evidence>
<dbReference type="InterPro" id="IPR038063">
    <property type="entry name" value="Transpep_catalytic_dom"/>
</dbReference>
<organism evidence="11 12">
    <name type="scientific">Pseudorhodoplanes sinuspersici</name>
    <dbReference type="NCBI Taxonomy" id="1235591"/>
    <lineage>
        <taxon>Bacteria</taxon>
        <taxon>Pseudomonadati</taxon>
        <taxon>Pseudomonadota</taxon>
        <taxon>Alphaproteobacteria</taxon>
        <taxon>Hyphomicrobiales</taxon>
        <taxon>Pseudorhodoplanes</taxon>
    </lineage>
</organism>
<dbReference type="CDD" id="cd16913">
    <property type="entry name" value="YkuD_like"/>
    <property type="match status" value="1"/>
</dbReference>
<evidence type="ECO:0000256" key="9">
    <source>
        <dbReference type="SAM" id="SignalP"/>
    </source>
</evidence>
<proteinExistence type="inferred from homology"/>
<feature type="compositionally biased region" description="Low complexity" evidence="8">
    <location>
        <begin position="71"/>
        <end position="122"/>
    </location>
</feature>
<dbReference type="GO" id="GO:0071555">
    <property type="term" value="P:cell wall organization"/>
    <property type="evidence" value="ECO:0007669"/>
    <property type="project" value="UniProtKB-UniRule"/>
</dbReference>
<evidence type="ECO:0000256" key="2">
    <source>
        <dbReference type="ARBA" id="ARBA00005992"/>
    </source>
</evidence>
<dbReference type="OrthoDB" id="9778545at2"/>
<comment type="similarity">
    <text evidence="2">Belongs to the YkuD family.</text>
</comment>
<keyword evidence="6 7" id="KW-0961">Cell wall biogenesis/degradation</keyword>
<dbReference type="GO" id="GO:0008360">
    <property type="term" value="P:regulation of cell shape"/>
    <property type="evidence" value="ECO:0007669"/>
    <property type="project" value="UniProtKB-UniRule"/>
</dbReference>
<dbReference type="UniPathway" id="UPA00219"/>
<sequence>MRGPLLDRILASTALALVLGMSVPALSQSVDPEETARVESRIPVPDTTLPPPPDATDVMSPMPANTGTVDAAPAAETSSEPANQAATPAPVAEPAAPSTATAPAATPAAPTASAPEAAPAKTADVDPAFADKLRDLLTAKTASRYFARPAERAAAEAFYKDRNYAPIWTDGQAPSARGAAAISYLQNVDADGMEPADYPTPDFKTGDSDALAEAELRLTGEVLEYARHAAIGRVHYSRISNDIGFELNTPEPADVLAKIAGTDNLSQALDSYQPQHPQYKALKAKLAEARGKAAAPAEEIVRIPEGGKFKVGAEDPRVPLLRKRLKMSDDETSLVYDKDVVDAVKKFQQGAGLSTDGIAGPATLRALNGVQKRERTADIIAANMERWRWMPHDLGKNYVMLNIPEYRVRLFKDQKLYWDTKVVVGKPTQATPLMTGSMRFITVNPTWNVPPSIIAKEYLPAVRQDPTVLDRMGLRMEQNRDGTVRIYQPPGDRNALGRIRFNFPNKFLVYQHDTPDKHLFAHERRAYSHGCMRVENPLMYGEKLLSIVAPNEKYTAEKLRSMYGPSEININFPTQLPVHLTYQTAFVDDAGNLQIRDDIYNLDKRYLAIVRGDERRVADIATPRAPTGTNISQDQLRFEGVREAREMSPFADWFQSRQASNNPNDRRRGAQMNGPQDFFSRLFR</sequence>
<feature type="active site" description="Nucleophile" evidence="7">
    <location>
        <position position="531"/>
    </location>
</feature>
<dbReference type="InterPro" id="IPR052905">
    <property type="entry name" value="LD-transpeptidase_YkuD-like"/>
</dbReference>
<evidence type="ECO:0000256" key="5">
    <source>
        <dbReference type="ARBA" id="ARBA00022984"/>
    </source>
</evidence>
<dbReference type="PANTHER" id="PTHR41533">
    <property type="entry name" value="L,D-TRANSPEPTIDASE HI_1667-RELATED"/>
    <property type="match status" value="1"/>
</dbReference>
<dbReference type="SUPFAM" id="SSF141523">
    <property type="entry name" value="L,D-transpeptidase catalytic domain-like"/>
    <property type="match status" value="1"/>
</dbReference>
<evidence type="ECO:0000256" key="7">
    <source>
        <dbReference type="PROSITE-ProRule" id="PRU01373"/>
    </source>
</evidence>
<evidence type="ECO:0000259" key="10">
    <source>
        <dbReference type="PROSITE" id="PS52029"/>
    </source>
</evidence>
<dbReference type="Pfam" id="PF01471">
    <property type="entry name" value="PG_binding_1"/>
    <property type="match status" value="1"/>
</dbReference>
<dbReference type="GO" id="GO:0004180">
    <property type="term" value="F:carboxypeptidase activity"/>
    <property type="evidence" value="ECO:0007669"/>
    <property type="project" value="UniProtKB-ARBA"/>
</dbReference>
<dbReference type="GO" id="GO:0016740">
    <property type="term" value="F:transferase activity"/>
    <property type="evidence" value="ECO:0007669"/>
    <property type="project" value="UniProtKB-KW"/>
</dbReference>
<dbReference type="STRING" id="1235591.CAK95_28420"/>
<dbReference type="Pfam" id="PF20142">
    <property type="entry name" value="Scaffold"/>
    <property type="match status" value="1"/>
</dbReference>
<dbReference type="RefSeq" id="WP_120265383.1">
    <property type="nucleotide sequence ID" value="NZ_CP021112.1"/>
</dbReference>
<dbReference type="Gene3D" id="2.40.440.10">
    <property type="entry name" value="L,D-transpeptidase catalytic domain-like"/>
    <property type="match status" value="1"/>
</dbReference>
<feature type="region of interest" description="Disordered" evidence="8">
    <location>
        <begin position="27"/>
        <end position="123"/>
    </location>
</feature>
<evidence type="ECO:0000256" key="6">
    <source>
        <dbReference type="ARBA" id="ARBA00023316"/>
    </source>
</evidence>
<feature type="chain" id="PRO_5043982990" description="L,D-TPase catalytic domain-containing protein" evidence="9">
    <location>
        <begin position="28"/>
        <end position="684"/>
    </location>
</feature>
<dbReference type="GO" id="GO:0009252">
    <property type="term" value="P:peptidoglycan biosynthetic process"/>
    <property type="evidence" value="ECO:0007669"/>
    <property type="project" value="UniProtKB-UniPathway"/>
</dbReference>
<dbReference type="SUPFAM" id="SSF47090">
    <property type="entry name" value="PGBD-like"/>
    <property type="match status" value="1"/>
</dbReference>
<keyword evidence="5 7" id="KW-0573">Peptidoglycan synthesis</keyword>
<dbReference type="InterPro" id="IPR005490">
    <property type="entry name" value="LD_TPept_cat_dom"/>
</dbReference>
<dbReference type="PROSITE" id="PS52029">
    <property type="entry name" value="LD_TPASE"/>
    <property type="match status" value="1"/>
</dbReference>
<dbReference type="Pfam" id="PF03734">
    <property type="entry name" value="YkuD"/>
    <property type="match status" value="1"/>
</dbReference>
<name>A0A1W6ZZ14_9HYPH</name>